<feature type="domain" description="HIT" evidence="4">
    <location>
        <begin position="4"/>
        <end position="107"/>
    </location>
</feature>
<dbReference type="InterPro" id="IPR036265">
    <property type="entry name" value="HIT-like_sf"/>
</dbReference>
<dbReference type="SUPFAM" id="SSF54197">
    <property type="entry name" value="HIT-like"/>
    <property type="match status" value="1"/>
</dbReference>
<dbReference type="InterPro" id="IPR001310">
    <property type="entry name" value="Histidine_triad_HIT"/>
</dbReference>
<dbReference type="GO" id="GO:0009117">
    <property type="term" value="P:nucleotide metabolic process"/>
    <property type="evidence" value="ECO:0007669"/>
    <property type="project" value="TreeGrafter"/>
</dbReference>
<protein>
    <submittedName>
        <fullName evidence="5">HIT family protein</fullName>
    </submittedName>
</protein>
<evidence type="ECO:0000313" key="5">
    <source>
        <dbReference type="EMBL" id="QNV40701.1"/>
    </source>
</evidence>
<dbReference type="Gene3D" id="3.30.428.10">
    <property type="entry name" value="HIT-like"/>
    <property type="match status" value="1"/>
</dbReference>
<feature type="active site" description="Tele-AMP-histidine intermediate" evidence="1">
    <location>
        <position position="93"/>
    </location>
</feature>
<dbReference type="PRINTS" id="PR00332">
    <property type="entry name" value="HISTRIAD"/>
</dbReference>
<evidence type="ECO:0000256" key="1">
    <source>
        <dbReference type="PIRSR" id="PIRSR601310-1"/>
    </source>
</evidence>
<evidence type="ECO:0000256" key="2">
    <source>
        <dbReference type="PIRSR" id="PIRSR601310-3"/>
    </source>
</evidence>
<proteinExistence type="predicted"/>
<reference evidence="5 6" key="1">
    <citation type="submission" date="2020-09" db="EMBL/GenBank/DDBJ databases">
        <title>Investigation of environmental microbe.</title>
        <authorList>
            <person name="Ou Y."/>
            <person name="Kang Q."/>
        </authorList>
    </citation>
    <scope>NUCLEOTIDE SEQUENCE [LARGE SCALE GENOMIC DNA]</scope>
    <source>
        <strain evidence="5 6">KJZ-9</strain>
    </source>
</reference>
<evidence type="ECO:0000259" key="4">
    <source>
        <dbReference type="PROSITE" id="PS51084"/>
    </source>
</evidence>
<dbReference type="AlphaFoldDB" id="A0A7H2BM05"/>
<dbReference type="EMBL" id="CP061538">
    <property type="protein sequence ID" value="QNV40701.1"/>
    <property type="molecule type" value="Genomic_DNA"/>
</dbReference>
<dbReference type="InterPro" id="IPR011146">
    <property type="entry name" value="HIT-like"/>
</dbReference>
<dbReference type="RefSeq" id="WP_151144440.1">
    <property type="nucleotide sequence ID" value="NZ_CP061538.1"/>
</dbReference>
<dbReference type="KEGG" id="rama:IDM48_04685"/>
<evidence type="ECO:0000256" key="3">
    <source>
        <dbReference type="PROSITE-ProRule" id="PRU00464"/>
    </source>
</evidence>
<name>A0A7H2BM05_9MICC</name>
<dbReference type="PANTHER" id="PTHR46648:SF1">
    <property type="entry name" value="ADENOSINE 5'-MONOPHOSPHORAMIDASE HNT1"/>
    <property type="match status" value="1"/>
</dbReference>
<sequence>MATVFTQIINGDIPGRFIWKDEKAVAFLTIEPMGEGHTLVVPREEIDHWIDLPADLNAHLFDVAQKIGQAQSHLFTATKIGLMIAGLEVPHTHLHVYPVNGLADFGPEAVDRNVDGATLDAHAEKLRAALREAGWEEFVPES</sequence>
<evidence type="ECO:0000313" key="6">
    <source>
        <dbReference type="Proteomes" id="UP000516421"/>
    </source>
</evidence>
<dbReference type="Pfam" id="PF01230">
    <property type="entry name" value="HIT"/>
    <property type="match status" value="1"/>
</dbReference>
<dbReference type="PROSITE" id="PS51084">
    <property type="entry name" value="HIT_2"/>
    <property type="match status" value="1"/>
</dbReference>
<gene>
    <name evidence="5" type="ORF">IDM48_04685</name>
</gene>
<dbReference type="GO" id="GO:0003824">
    <property type="term" value="F:catalytic activity"/>
    <property type="evidence" value="ECO:0007669"/>
    <property type="project" value="InterPro"/>
</dbReference>
<keyword evidence="6" id="KW-1185">Reference proteome</keyword>
<feature type="short sequence motif" description="Histidine triad motif" evidence="2 3">
    <location>
        <begin position="91"/>
        <end position="95"/>
    </location>
</feature>
<accession>A0A7H2BM05</accession>
<dbReference type="PANTHER" id="PTHR46648">
    <property type="entry name" value="HIT FAMILY PROTEIN 1"/>
    <property type="match status" value="1"/>
</dbReference>
<dbReference type="Proteomes" id="UP000516421">
    <property type="component" value="Chromosome"/>
</dbReference>
<organism evidence="5 6">
    <name type="scientific">Rothia amarae</name>
    <dbReference type="NCBI Taxonomy" id="169480"/>
    <lineage>
        <taxon>Bacteria</taxon>
        <taxon>Bacillati</taxon>
        <taxon>Actinomycetota</taxon>
        <taxon>Actinomycetes</taxon>
        <taxon>Micrococcales</taxon>
        <taxon>Micrococcaceae</taxon>
        <taxon>Rothia</taxon>
    </lineage>
</organism>